<evidence type="ECO:0000256" key="4">
    <source>
        <dbReference type="ARBA" id="ARBA00022840"/>
    </source>
</evidence>
<dbReference type="InterPro" id="IPR003593">
    <property type="entry name" value="AAA+_ATPase"/>
</dbReference>
<evidence type="ECO:0000256" key="1">
    <source>
        <dbReference type="ARBA" id="ARBA00005417"/>
    </source>
</evidence>
<evidence type="ECO:0000256" key="2">
    <source>
        <dbReference type="ARBA" id="ARBA00022448"/>
    </source>
</evidence>
<name>A0ABP7BA71_9ACTN</name>
<dbReference type="RefSeq" id="WP_344874672.1">
    <property type="nucleotide sequence ID" value="NZ_BAAAZP010000027.1"/>
</dbReference>
<dbReference type="InterPro" id="IPR017871">
    <property type="entry name" value="ABC_transporter-like_CS"/>
</dbReference>
<evidence type="ECO:0000313" key="8">
    <source>
        <dbReference type="Proteomes" id="UP001500902"/>
    </source>
</evidence>
<keyword evidence="4 7" id="KW-0067">ATP-binding</keyword>
<dbReference type="InterPro" id="IPR052156">
    <property type="entry name" value="BCAA_Transport_ATP-bd_LivF"/>
</dbReference>
<keyword evidence="2" id="KW-0813">Transport</keyword>
<organism evidence="7 8">
    <name type="scientific">Nonomuraea antimicrobica</name>
    <dbReference type="NCBI Taxonomy" id="561173"/>
    <lineage>
        <taxon>Bacteria</taxon>
        <taxon>Bacillati</taxon>
        <taxon>Actinomycetota</taxon>
        <taxon>Actinomycetes</taxon>
        <taxon>Streptosporangiales</taxon>
        <taxon>Streptosporangiaceae</taxon>
        <taxon>Nonomuraea</taxon>
    </lineage>
</organism>
<comment type="similarity">
    <text evidence="1">Belongs to the ABC transporter superfamily.</text>
</comment>
<reference evidence="8" key="1">
    <citation type="journal article" date="2019" name="Int. J. Syst. Evol. Microbiol.">
        <title>The Global Catalogue of Microorganisms (GCM) 10K type strain sequencing project: providing services to taxonomists for standard genome sequencing and annotation.</title>
        <authorList>
            <consortium name="The Broad Institute Genomics Platform"/>
            <consortium name="The Broad Institute Genome Sequencing Center for Infectious Disease"/>
            <person name="Wu L."/>
            <person name="Ma J."/>
        </authorList>
    </citation>
    <scope>NUCLEOTIDE SEQUENCE [LARGE SCALE GENOMIC DNA]</scope>
    <source>
        <strain evidence="8">JCM 16904</strain>
    </source>
</reference>
<dbReference type="SMART" id="SM00382">
    <property type="entry name" value="AAA"/>
    <property type="match status" value="1"/>
</dbReference>
<dbReference type="PANTHER" id="PTHR43820:SF4">
    <property type="entry name" value="HIGH-AFFINITY BRANCHED-CHAIN AMINO ACID TRANSPORT ATP-BINDING PROTEIN LIVF"/>
    <property type="match status" value="1"/>
</dbReference>
<accession>A0ABP7BA71</accession>
<dbReference type="Proteomes" id="UP001500902">
    <property type="component" value="Unassembled WGS sequence"/>
</dbReference>
<sequence length="236" mass="24876">MALLEIRDLRAGYGAAEVLHGVTLTVEEGGTTALLGANGAGKTTTLRALCGMIARRGEIVFDGQDITSLSTERIARLGVAHVPQGRGTLANLSVRDNLLVGALLRRDRPAVRADLERCLAMFPALAKRIKAAAGTMSGGEQQMLAVCRALMSRPKLLVLDEPSLGLAPVITRRVFDALVGLRAEWGVSMLVVEQNATLALSVADWASVLESGRVAVAGPAAEIVGRDDVRRAYLGT</sequence>
<dbReference type="SUPFAM" id="SSF52540">
    <property type="entry name" value="P-loop containing nucleoside triphosphate hydrolases"/>
    <property type="match status" value="1"/>
</dbReference>
<evidence type="ECO:0000256" key="5">
    <source>
        <dbReference type="ARBA" id="ARBA00022970"/>
    </source>
</evidence>
<dbReference type="Gene3D" id="3.40.50.300">
    <property type="entry name" value="P-loop containing nucleotide triphosphate hydrolases"/>
    <property type="match status" value="1"/>
</dbReference>
<dbReference type="InterPro" id="IPR003439">
    <property type="entry name" value="ABC_transporter-like_ATP-bd"/>
</dbReference>
<dbReference type="InterPro" id="IPR027417">
    <property type="entry name" value="P-loop_NTPase"/>
</dbReference>
<feature type="domain" description="ABC transporter" evidence="6">
    <location>
        <begin position="4"/>
        <end position="236"/>
    </location>
</feature>
<keyword evidence="3" id="KW-0547">Nucleotide-binding</keyword>
<protein>
    <submittedName>
        <fullName evidence="7">ABC transporter ATP-binding protein</fullName>
    </submittedName>
</protein>
<keyword evidence="8" id="KW-1185">Reference proteome</keyword>
<evidence type="ECO:0000259" key="6">
    <source>
        <dbReference type="PROSITE" id="PS50893"/>
    </source>
</evidence>
<dbReference type="PROSITE" id="PS50893">
    <property type="entry name" value="ABC_TRANSPORTER_2"/>
    <property type="match status" value="1"/>
</dbReference>
<dbReference type="EMBL" id="BAAAZP010000027">
    <property type="protein sequence ID" value="GAA3654355.1"/>
    <property type="molecule type" value="Genomic_DNA"/>
</dbReference>
<dbReference type="PANTHER" id="PTHR43820">
    <property type="entry name" value="HIGH-AFFINITY BRANCHED-CHAIN AMINO ACID TRANSPORT ATP-BINDING PROTEIN LIVF"/>
    <property type="match status" value="1"/>
</dbReference>
<evidence type="ECO:0000256" key="3">
    <source>
        <dbReference type="ARBA" id="ARBA00022741"/>
    </source>
</evidence>
<keyword evidence="5" id="KW-0029">Amino-acid transport</keyword>
<evidence type="ECO:0000313" key="7">
    <source>
        <dbReference type="EMBL" id="GAA3654355.1"/>
    </source>
</evidence>
<gene>
    <name evidence="7" type="ORF">GCM10022224_016610</name>
</gene>
<proteinExistence type="inferred from homology"/>
<comment type="caution">
    <text evidence="7">The sequence shown here is derived from an EMBL/GenBank/DDBJ whole genome shotgun (WGS) entry which is preliminary data.</text>
</comment>
<dbReference type="Pfam" id="PF00005">
    <property type="entry name" value="ABC_tran"/>
    <property type="match status" value="1"/>
</dbReference>
<dbReference type="GO" id="GO:0005524">
    <property type="term" value="F:ATP binding"/>
    <property type="evidence" value="ECO:0007669"/>
    <property type="project" value="UniProtKB-KW"/>
</dbReference>
<dbReference type="CDD" id="cd03224">
    <property type="entry name" value="ABC_TM1139_LivF_branched"/>
    <property type="match status" value="1"/>
</dbReference>
<dbReference type="PROSITE" id="PS00211">
    <property type="entry name" value="ABC_TRANSPORTER_1"/>
    <property type="match status" value="1"/>
</dbReference>